<evidence type="ECO:0000256" key="1">
    <source>
        <dbReference type="ARBA" id="ARBA00004324"/>
    </source>
</evidence>
<evidence type="ECO:0000256" key="8">
    <source>
        <dbReference type="SAM" id="MobiDB-lite"/>
    </source>
</evidence>
<keyword evidence="6 10" id="KW-0687">Ribonucleoprotein</keyword>
<proteinExistence type="predicted"/>
<evidence type="ECO:0000256" key="7">
    <source>
        <dbReference type="PROSITE-ProRule" id="PRU00176"/>
    </source>
</evidence>
<organism evidence="10 11">
    <name type="scientific">Ustilago trichophora</name>
    <dbReference type="NCBI Taxonomy" id="86804"/>
    <lineage>
        <taxon>Eukaryota</taxon>
        <taxon>Fungi</taxon>
        <taxon>Dikarya</taxon>
        <taxon>Basidiomycota</taxon>
        <taxon>Ustilaginomycotina</taxon>
        <taxon>Ustilaginomycetes</taxon>
        <taxon>Ustilaginales</taxon>
        <taxon>Ustilaginaceae</taxon>
        <taxon>Ustilago</taxon>
    </lineage>
</organism>
<dbReference type="CDD" id="cd12236">
    <property type="entry name" value="RRM_snRNP70"/>
    <property type="match status" value="1"/>
</dbReference>
<keyword evidence="5" id="KW-0539">Nucleus</keyword>
<dbReference type="GO" id="GO:0000398">
    <property type="term" value="P:mRNA splicing, via spliceosome"/>
    <property type="evidence" value="ECO:0007669"/>
    <property type="project" value="TreeGrafter"/>
</dbReference>
<dbReference type="Pfam" id="PF00076">
    <property type="entry name" value="RRM_1"/>
    <property type="match status" value="1"/>
</dbReference>
<feature type="compositionally biased region" description="Low complexity" evidence="8">
    <location>
        <begin position="338"/>
        <end position="350"/>
    </location>
</feature>
<evidence type="ECO:0000256" key="3">
    <source>
        <dbReference type="ARBA" id="ARBA00016996"/>
    </source>
</evidence>
<keyword evidence="4 7" id="KW-0694">RNA-binding</keyword>
<dbReference type="PROSITE" id="PS50102">
    <property type="entry name" value="RRM"/>
    <property type="match status" value="1"/>
</dbReference>
<protein>
    <recommendedName>
        <fullName evidence="3">U1 small nuclear ribonucleoprotein 70 kDa</fullName>
    </recommendedName>
</protein>
<dbReference type="GO" id="GO:0071004">
    <property type="term" value="C:U2-type prespliceosome"/>
    <property type="evidence" value="ECO:0007669"/>
    <property type="project" value="TreeGrafter"/>
</dbReference>
<dbReference type="SUPFAM" id="SSF54928">
    <property type="entry name" value="RNA-binding domain, RBD"/>
    <property type="match status" value="1"/>
</dbReference>
<name>A0A5C3EJ91_9BASI</name>
<dbReference type="GO" id="GO:0003729">
    <property type="term" value="F:mRNA binding"/>
    <property type="evidence" value="ECO:0007669"/>
    <property type="project" value="TreeGrafter"/>
</dbReference>
<feature type="region of interest" description="Disordered" evidence="8">
    <location>
        <begin position="212"/>
        <end position="370"/>
    </location>
</feature>
<evidence type="ECO:0000256" key="2">
    <source>
        <dbReference type="ARBA" id="ARBA00004642"/>
    </source>
</evidence>
<evidence type="ECO:0000313" key="10">
    <source>
        <dbReference type="EMBL" id="SPO30290.1"/>
    </source>
</evidence>
<keyword evidence="11" id="KW-1185">Reference proteome</keyword>
<feature type="domain" description="RRM" evidence="9">
    <location>
        <begin position="131"/>
        <end position="208"/>
    </location>
</feature>
<evidence type="ECO:0000313" key="11">
    <source>
        <dbReference type="Proteomes" id="UP000324022"/>
    </source>
</evidence>
<dbReference type="GO" id="GO:0005685">
    <property type="term" value="C:U1 snRNP"/>
    <property type="evidence" value="ECO:0007669"/>
    <property type="project" value="TreeGrafter"/>
</dbReference>
<feature type="region of interest" description="Disordered" evidence="8">
    <location>
        <begin position="23"/>
        <end position="43"/>
    </location>
</feature>
<dbReference type="InterPro" id="IPR034143">
    <property type="entry name" value="snRNP70_RRM"/>
</dbReference>
<dbReference type="FunFam" id="3.30.70.330:FF:001585">
    <property type="entry name" value="U1 small nuclear ribonucleoprotein 70 kDa"/>
    <property type="match status" value="1"/>
</dbReference>
<feature type="compositionally biased region" description="Gly residues" evidence="8">
    <location>
        <begin position="246"/>
        <end position="298"/>
    </location>
</feature>
<dbReference type="GO" id="GO:0030619">
    <property type="term" value="F:U1 snRNA binding"/>
    <property type="evidence" value="ECO:0007669"/>
    <property type="project" value="InterPro"/>
</dbReference>
<dbReference type="EMBL" id="OOIN01000032">
    <property type="protein sequence ID" value="SPO30290.1"/>
    <property type="molecule type" value="Genomic_DNA"/>
</dbReference>
<evidence type="ECO:0000256" key="6">
    <source>
        <dbReference type="ARBA" id="ARBA00023274"/>
    </source>
</evidence>
<dbReference type="InterPro" id="IPR051183">
    <property type="entry name" value="U1_U11-U12_snRNP_70-35kDa"/>
</dbReference>
<dbReference type="OrthoDB" id="4207594at2759"/>
<dbReference type="GO" id="GO:0016607">
    <property type="term" value="C:nuclear speck"/>
    <property type="evidence" value="ECO:0007669"/>
    <property type="project" value="UniProtKB-SubCell"/>
</dbReference>
<dbReference type="InterPro" id="IPR000504">
    <property type="entry name" value="RRM_dom"/>
</dbReference>
<evidence type="ECO:0000259" key="9">
    <source>
        <dbReference type="PROSITE" id="PS50102"/>
    </source>
</evidence>
<reference evidence="10 11" key="1">
    <citation type="submission" date="2018-03" db="EMBL/GenBank/DDBJ databases">
        <authorList>
            <person name="Guldener U."/>
        </authorList>
    </citation>
    <scope>NUCLEOTIDE SEQUENCE [LARGE SCALE GENOMIC DNA]</scope>
    <source>
        <strain evidence="10 11">NBRC100155</strain>
    </source>
</reference>
<gene>
    <name evidence="10" type="ORF">UTRI_05754</name>
</gene>
<feature type="region of interest" description="Disordered" evidence="8">
    <location>
        <begin position="98"/>
        <end position="123"/>
    </location>
</feature>
<dbReference type="InterPro" id="IPR035979">
    <property type="entry name" value="RBD_domain_sf"/>
</dbReference>
<comment type="subcellular location">
    <subcellularLocation>
        <location evidence="1">Nucleus speckle</location>
    </subcellularLocation>
    <subcellularLocation>
        <location evidence="2">Nucleus</location>
        <location evidence="2">Nucleoplasm</location>
    </subcellularLocation>
</comment>
<dbReference type="Proteomes" id="UP000324022">
    <property type="component" value="Unassembled WGS sequence"/>
</dbReference>
<dbReference type="AlphaFoldDB" id="A0A5C3EJ91"/>
<dbReference type="SMART" id="SM00360">
    <property type="entry name" value="RRM"/>
    <property type="match status" value="1"/>
</dbReference>
<dbReference type="GO" id="GO:0071011">
    <property type="term" value="C:precatalytic spliceosome"/>
    <property type="evidence" value="ECO:0007669"/>
    <property type="project" value="TreeGrafter"/>
</dbReference>
<dbReference type="InterPro" id="IPR012677">
    <property type="entry name" value="Nucleotide-bd_a/b_plait_sf"/>
</dbReference>
<dbReference type="InterPro" id="IPR022023">
    <property type="entry name" value="U1snRNP70_N"/>
</dbReference>
<dbReference type="Pfam" id="PF12220">
    <property type="entry name" value="U1snRNP70_N"/>
    <property type="match status" value="1"/>
</dbReference>
<dbReference type="Gene3D" id="3.30.70.330">
    <property type="match status" value="1"/>
</dbReference>
<dbReference type="PANTHER" id="PTHR13952:SF5">
    <property type="entry name" value="U1 SMALL NUCLEAR RIBONUCLEOPROTEIN 70 KDA"/>
    <property type="match status" value="1"/>
</dbReference>
<evidence type="ECO:0000256" key="5">
    <source>
        <dbReference type="ARBA" id="ARBA00023242"/>
    </source>
</evidence>
<sequence>MTHLLPPSLIRLFAARPPLEHISPIRRHDPDPNIPPLPKDPCLISNRKTVRSPLTGVASTLELIKQESANRGESTDDIAAETSSANFTHTRLTLAELASESRKSSKQAVKTRGLEEYNPASNPDATPDAYKTLFLARLDYGVTEKDLHREFDMYGPISTIRVVRDKEGKSRGYAFVAYERERDMKAAYKDAEGIKINGRRVMVDVERGRTVKDWKPTRLGGGLGGSSRKPKKAPEPVDNGIPSMLGPGGFGGGGGGGFRGGRGGFRGGGRGGGGGGFGGGRGGFNGPPRGGFNGGRNTGGYDNYPPRGGYSNAPPSASRYGPPGGNYAARDTRDRDYPGNPSSSSSNGYSARSYDDPTSSSAPPTKRSRY</sequence>
<accession>A0A5C3EJ91</accession>
<evidence type="ECO:0000256" key="4">
    <source>
        <dbReference type="ARBA" id="ARBA00022884"/>
    </source>
</evidence>
<dbReference type="PANTHER" id="PTHR13952">
    <property type="entry name" value="U1 SMALL NUCLEAR RIBONUCLEOPROTEIN 70 KD"/>
    <property type="match status" value="1"/>
</dbReference>